<accession>A0A917H0L4</accession>
<name>A0A917H0L4_9BACL</name>
<comment type="caution">
    <text evidence="1">The sequence shown here is derived from an EMBL/GenBank/DDBJ whole genome shotgun (WGS) entry which is preliminary data.</text>
</comment>
<evidence type="ECO:0000313" key="2">
    <source>
        <dbReference type="Proteomes" id="UP000600247"/>
    </source>
</evidence>
<dbReference type="EMBL" id="BMHY01000002">
    <property type="protein sequence ID" value="GGG63679.1"/>
    <property type="molecule type" value="Genomic_DNA"/>
</dbReference>
<protein>
    <submittedName>
        <fullName evidence="1">Uncharacterized protein</fullName>
    </submittedName>
</protein>
<reference evidence="1 2" key="1">
    <citation type="journal article" date="2014" name="Int. J. Syst. Evol. Microbiol.">
        <title>Complete genome sequence of Corynebacterium casei LMG S-19264T (=DSM 44701T), isolated from a smear-ripened cheese.</title>
        <authorList>
            <consortium name="US DOE Joint Genome Institute (JGI-PGF)"/>
            <person name="Walter F."/>
            <person name="Albersmeier A."/>
            <person name="Kalinowski J."/>
            <person name="Ruckert C."/>
        </authorList>
    </citation>
    <scope>NUCLEOTIDE SEQUENCE [LARGE SCALE GENOMIC DNA]</scope>
    <source>
        <strain evidence="1 2">CGMCC 1.15286</strain>
    </source>
</reference>
<dbReference type="RefSeq" id="WP_188888468.1">
    <property type="nucleotide sequence ID" value="NZ_BMHY01000002.1"/>
</dbReference>
<dbReference type="AlphaFoldDB" id="A0A917H0L4"/>
<proteinExistence type="predicted"/>
<keyword evidence="2" id="KW-1185">Reference proteome</keyword>
<organism evidence="1 2">
    <name type="scientific">Paenibacillus radicis</name>
    <name type="common">ex Gao et al. 2016</name>
    <dbReference type="NCBI Taxonomy" id="1737354"/>
    <lineage>
        <taxon>Bacteria</taxon>
        <taxon>Bacillati</taxon>
        <taxon>Bacillota</taxon>
        <taxon>Bacilli</taxon>
        <taxon>Bacillales</taxon>
        <taxon>Paenibacillaceae</taxon>
        <taxon>Paenibacillus</taxon>
    </lineage>
</organism>
<evidence type="ECO:0000313" key="1">
    <source>
        <dbReference type="EMBL" id="GGG63679.1"/>
    </source>
</evidence>
<gene>
    <name evidence="1" type="ORF">GCM10010918_17080</name>
</gene>
<dbReference type="Proteomes" id="UP000600247">
    <property type="component" value="Unassembled WGS sequence"/>
</dbReference>
<sequence>MDKQFFDEMRKISHEDELRSKLLMHGMKRLLEEKQEKKVYRGPLAFWARRKALRQAETYVAPWNPSDSMTP</sequence>